<keyword evidence="1" id="KW-0812">Transmembrane</keyword>
<gene>
    <name evidence="2" type="ORF">R0135_09750</name>
</gene>
<organism evidence="2 3">
    <name type="scientific">Congregibacter variabilis</name>
    <dbReference type="NCBI Taxonomy" id="3081200"/>
    <lineage>
        <taxon>Bacteria</taxon>
        <taxon>Pseudomonadati</taxon>
        <taxon>Pseudomonadota</taxon>
        <taxon>Gammaproteobacteria</taxon>
        <taxon>Cellvibrionales</taxon>
        <taxon>Halieaceae</taxon>
        <taxon>Congregibacter</taxon>
    </lineage>
</organism>
<keyword evidence="1" id="KW-1133">Transmembrane helix</keyword>
<keyword evidence="3" id="KW-1185">Reference proteome</keyword>
<dbReference type="EMBL" id="CP136864">
    <property type="protein sequence ID" value="WOJ92069.1"/>
    <property type="molecule type" value="Genomic_DNA"/>
</dbReference>
<sequence length="182" mass="19020">MKRVILPIAVTAFTVWTSLANASLIFDFSWIGGSDSVTALGTMEINAAAGESFVLSDIVATDITVSSDLFTTYSFTGWTSAGGSIAADGLSAAFSVAGNPYFQDPIQDSKFFGCLSPLCGGGHEIRAVFGDTPIDISYESAADAVASMQMTRQTGVVPAPVTLPLLVLGLAILGWSRRKKHS</sequence>
<reference evidence="2 3" key="1">
    <citation type="submission" date="2023-10" db="EMBL/GenBank/DDBJ databases">
        <title>Two novel species belonging to the OM43/NOR5 clade.</title>
        <authorList>
            <person name="Park M."/>
        </authorList>
    </citation>
    <scope>NUCLEOTIDE SEQUENCE [LARGE SCALE GENOMIC DNA]</scope>
    <source>
        <strain evidence="2 3">IMCC43200</strain>
    </source>
</reference>
<dbReference type="Proteomes" id="UP001626537">
    <property type="component" value="Chromosome"/>
</dbReference>
<dbReference type="RefSeq" id="WP_407346644.1">
    <property type="nucleotide sequence ID" value="NZ_CP136864.1"/>
</dbReference>
<dbReference type="InterPro" id="IPR013424">
    <property type="entry name" value="Ice-binding_C"/>
</dbReference>
<dbReference type="NCBIfam" id="TIGR02595">
    <property type="entry name" value="PEP_CTERM"/>
    <property type="match status" value="1"/>
</dbReference>
<accession>A0ABZ0HZS5</accession>
<evidence type="ECO:0000313" key="3">
    <source>
        <dbReference type="Proteomes" id="UP001626537"/>
    </source>
</evidence>
<protein>
    <submittedName>
        <fullName evidence="2">PEP-CTERM sorting domain-containing protein</fullName>
    </submittedName>
</protein>
<proteinExistence type="predicted"/>
<name>A0ABZ0HZS5_9GAMM</name>
<feature type="transmembrane region" description="Helical" evidence="1">
    <location>
        <begin position="157"/>
        <end position="176"/>
    </location>
</feature>
<evidence type="ECO:0000313" key="2">
    <source>
        <dbReference type="EMBL" id="WOJ92069.1"/>
    </source>
</evidence>
<keyword evidence="1" id="KW-0472">Membrane</keyword>
<evidence type="ECO:0000256" key="1">
    <source>
        <dbReference type="SAM" id="Phobius"/>
    </source>
</evidence>